<dbReference type="OrthoDB" id="2522477at2759"/>
<organism evidence="1 2">
    <name type="scientific">Cladophialophora yegresii CBS 114405</name>
    <dbReference type="NCBI Taxonomy" id="1182544"/>
    <lineage>
        <taxon>Eukaryota</taxon>
        <taxon>Fungi</taxon>
        <taxon>Dikarya</taxon>
        <taxon>Ascomycota</taxon>
        <taxon>Pezizomycotina</taxon>
        <taxon>Eurotiomycetes</taxon>
        <taxon>Chaetothyriomycetidae</taxon>
        <taxon>Chaetothyriales</taxon>
        <taxon>Herpotrichiellaceae</taxon>
        <taxon>Cladophialophora</taxon>
    </lineage>
</organism>
<protein>
    <submittedName>
        <fullName evidence="1">Uncharacterized protein</fullName>
    </submittedName>
</protein>
<dbReference type="GeneID" id="19175032"/>
<dbReference type="AlphaFoldDB" id="W9WGG0"/>
<dbReference type="RefSeq" id="XP_007752647.1">
    <property type="nucleotide sequence ID" value="XM_007754457.1"/>
</dbReference>
<accession>W9WGG0</accession>
<proteinExistence type="predicted"/>
<comment type="caution">
    <text evidence="1">The sequence shown here is derived from an EMBL/GenBank/DDBJ whole genome shotgun (WGS) entry which is preliminary data.</text>
</comment>
<dbReference type="EMBL" id="AMGW01000001">
    <property type="protein sequence ID" value="EXJ64080.1"/>
    <property type="molecule type" value="Genomic_DNA"/>
</dbReference>
<gene>
    <name evidence="1" type="ORF">A1O7_00416</name>
</gene>
<evidence type="ECO:0000313" key="2">
    <source>
        <dbReference type="Proteomes" id="UP000019473"/>
    </source>
</evidence>
<evidence type="ECO:0000313" key="1">
    <source>
        <dbReference type="EMBL" id="EXJ64080.1"/>
    </source>
</evidence>
<dbReference type="HOGENOM" id="CLU_1525004_0_0_1"/>
<name>W9WGG0_9EURO</name>
<reference evidence="1 2" key="1">
    <citation type="submission" date="2013-03" db="EMBL/GenBank/DDBJ databases">
        <title>The Genome Sequence of Cladophialophora yegresii CBS 114405.</title>
        <authorList>
            <consortium name="The Broad Institute Genomics Platform"/>
            <person name="Cuomo C."/>
            <person name="de Hoog S."/>
            <person name="Gorbushina A."/>
            <person name="Walker B."/>
            <person name="Young S.K."/>
            <person name="Zeng Q."/>
            <person name="Gargeya S."/>
            <person name="Fitzgerald M."/>
            <person name="Haas B."/>
            <person name="Abouelleil A."/>
            <person name="Allen A.W."/>
            <person name="Alvarado L."/>
            <person name="Arachchi H.M."/>
            <person name="Berlin A.M."/>
            <person name="Chapman S.B."/>
            <person name="Gainer-Dewar J."/>
            <person name="Goldberg J."/>
            <person name="Griggs A."/>
            <person name="Gujja S."/>
            <person name="Hansen M."/>
            <person name="Howarth C."/>
            <person name="Imamovic A."/>
            <person name="Ireland A."/>
            <person name="Larimer J."/>
            <person name="McCowan C."/>
            <person name="Murphy C."/>
            <person name="Pearson M."/>
            <person name="Poon T.W."/>
            <person name="Priest M."/>
            <person name="Roberts A."/>
            <person name="Saif S."/>
            <person name="Shea T."/>
            <person name="Sisk P."/>
            <person name="Sykes S."/>
            <person name="Wortman J."/>
            <person name="Nusbaum C."/>
            <person name="Birren B."/>
        </authorList>
    </citation>
    <scope>NUCLEOTIDE SEQUENCE [LARGE SCALE GENOMIC DNA]</scope>
    <source>
        <strain evidence="1 2">CBS 114405</strain>
    </source>
</reference>
<dbReference type="Proteomes" id="UP000019473">
    <property type="component" value="Unassembled WGS sequence"/>
</dbReference>
<keyword evidence="2" id="KW-1185">Reference proteome</keyword>
<sequence>MKMHFDDASLLEEVDSKDAFDLTQLKQVKKLSITAEQECVIDRSDPDRPRDYGADRTWRPTNLLKRLPASLEHLKLMGYVFRWGIDLDGLGDDLLLAAGPEDSAGTRAQNCAKGRDKDILKSLRRLKLVTTQQDHRRSFNKDAQMRDDKLRRGIGRLMTGLPLLQEIKRTQTHRLS</sequence>
<dbReference type="VEuPathDB" id="FungiDB:A1O7_00416"/>